<comment type="caution">
    <text evidence="13">The sequence shown here is derived from an EMBL/GenBank/DDBJ whole genome shotgun (WGS) entry which is preliminary data.</text>
</comment>
<sequence>MSDYRRNRRTRLNHTIRELFQEHHITTADLIYPLFISEEIEELQAIKSMPGIHQIPIHYLAKEIEEIQSLGIKAVLLFGIPKVKDAEGSQAYAQEGIVQRAIRHIKQIAPDLIVIADTCLCEYTDHGHCGHIDGEGFLVNDESVELSVRTAVSQAEAGADIIAPSSCLDGVAYEIRKALDAAGYANVSVMGYSIKFASAFYGPFRDAADSAPKKGNRKTYQIPISNQREALRELSSDLEEGVDMVIVKPAMAFMDMIYQTRQMTHLPLVVYSVSGEYSMIEAASNNGWISKEQIIMELMLSFKRAGADLIITYHAKEIAKWLQS</sequence>
<evidence type="ECO:0000256" key="10">
    <source>
        <dbReference type="ARBA" id="ARBA00032837"/>
    </source>
</evidence>
<evidence type="ECO:0000256" key="5">
    <source>
        <dbReference type="ARBA" id="ARBA00020771"/>
    </source>
</evidence>
<dbReference type="PANTHER" id="PTHR11458:SF0">
    <property type="entry name" value="DELTA-AMINOLEVULINIC ACID DEHYDRATASE"/>
    <property type="match status" value="1"/>
</dbReference>
<evidence type="ECO:0000256" key="6">
    <source>
        <dbReference type="ARBA" id="ARBA00023133"/>
    </source>
</evidence>
<evidence type="ECO:0000256" key="7">
    <source>
        <dbReference type="ARBA" id="ARBA00023239"/>
    </source>
</evidence>
<organism evidence="13 14">
    <name type="scientific">Facklamia lactis</name>
    <dbReference type="NCBI Taxonomy" id="2749967"/>
    <lineage>
        <taxon>Bacteria</taxon>
        <taxon>Bacillati</taxon>
        <taxon>Bacillota</taxon>
        <taxon>Bacilli</taxon>
        <taxon>Lactobacillales</taxon>
        <taxon>Aerococcaceae</taxon>
        <taxon>Facklamia</taxon>
    </lineage>
</organism>
<dbReference type="InterPro" id="IPR001731">
    <property type="entry name" value="ALAD"/>
</dbReference>
<dbReference type="PRINTS" id="PR00144">
    <property type="entry name" value="DALDHYDRTASE"/>
</dbReference>
<dbReference type="PANTHER" id="PTHR11458">
    <property type="entry name" value="DELTA-AMINOLEVULINIC ACID DEHYDRATASE"/>
    <property type="match status" value="1"/>
</dbReference>
<dbReference type="SUPFAM" id="SSF51569">
    <property type="entry name" value="Aldolase"/>
    <property type="match status" value="1"/>
</dbReference>
<protein>
    <recommendedName>
        <fullName evidence="5">Delta-aminolevulinic acid dehydratase</fullName>
        <ecNumber evidence="4">4.2.1.24</ecNumber>
    </recommendedName>
    <alternativeName>
        <fullName evidence="10">Porphobilinogen synthase</fullName>
    </alternativeName>
</protein>
<dbReference type="EMBL" id="JACBXQ010000001">
    <property type="protein sequence ID" value="MBG9985819.1"/>
    <property type="molecule type" value="Genomic_DNA"/>
</dbReference>
<comment type="pathway">
    <text evidence="1">Porphyrin-containing compound metabolism; protoporphyrin-IX biosynthesis; coproporphyrinogen-III from 5-aminolevulinate: step 1/4.</text>
</comment>
<keyword evidence="14" id="KW-1185">Reference proteome</keyword>
<comment type="subunit">
    <text evidence="3">Homooctamer.</text>
</comment>
<dbReference type="GO" id="GO:0004655">
    <property type="term" value="F:porphobilinogen synthase activity"/>
    <property type="evidence" value="ECO:0007669"/>
    <property type="project" value="UniProtKB-EC"/>
</dbReference>
<dbReference type="Pfam" id="PF00490">
    <property type="entry name" value="ALAD"/>
    <property type="match status" value="1"/>
</dbReference>
<dbReference type="InterPro" id="IPR013785">
    <property type="entry name" value="Aldolase_TIM"/>
</dbReference>
<evidence type="ECO:0000256" key="3">
    <source>
        <dbReference type="ARBA" id="ARBA00011823"/>
    </source>
</evidence>
<dbReference type="Proteomes" id="UP000721415">
    <property type="component" value="Unassembled WGS sequence"/>
</dbReference>
<dbReference type="EC" id="4.2.1.24" evidence="4"/>
<gene>
    <name evidence="13" type="primary">hemB</name>
    <name evidence="13" type="ORF">HZY91_02800</name>
</gene>
<dbReference type="Gene3D" id="3.20.20.70">
    <property type="entry name" value="Aldolase class I"/>
    <property type="match status" value="1"/>
</dbReference>
<evidence type="ECO:0000256" key="8">
    <source>
        <dbReference type="ARBA" id="ARBA00023244"/>
    </source>
</evidence>
<keyword evidence="8" id="KW-0627">Porphyrin biosynthesis</keyword>
<keyword evidence="7 13" id="KW-0456">Lyase</keyword>
<dbReference type="CDD" id="cd00384">
    <property type="entry name" value="ALAD_PBGS"/>
    <property type="match status" value="1"/>
</dbReference>
<evidence type="ECO:0000256" key="2">
    <source>
        <dbReference type="ARBA" id="ARBA00008055"/>
    </source>
</evidence>
<comment type="function">
    <text evidence="9">Catalyzes an early step in the biosynthesis of tetrapyrroles. Binds two molecules of 5-aminolevulinate per subunit, each at a distinct site, and catalyzes their condensation to form porphobilinogen.</text>
</comment>
<accession>A0ABS0LRA5</accession>
<evidence type="ECO:0000313" key="13">
    <source>
        <dbReference type="EMBL" id="MBG9985819.1"/>
    </source>
</evidence>
<evidence type="ECO:0000256" key="1">
    <source>
        <dbReference type="ARBA" id="ARBA00004694"/>
    </source>
</evidence>
<keyword evidence="6" id="KW-0350">Heme biosynthesis</keyword>
<proteinExistence type="inferred from homology"/>
<evidence type="ECO:0000256" key="9">
    <source>
        <dbReference type="ARBA" id="ARBA00025628"/>
    </source>
</evidence>
<comment type="similarity">
    <text evidence="2 12">Belongs to the ALAD family.</text>
</comment>
<dbReference type="PIRSF" id="PIRSF001415">
    <property type="entry name" value="Porphbilin_synth"/>
    <property type="match status" value="1"/>
</dbReference>
<evidence type="ECO:0000313" key="14">
    <source>
        <dbReference type="Proteomes" id="UP000721415"/>
    </source>
</evidence>
<reference evidence="13 14" key="1">
    <citation type="submission" date="2020-07" db="EMBL/GenBank/DDBJ databases">
        <title>Facklamia lactis sp. nov., isolated from raw milk.</title>
        <authorList>
            <person name="Doll E.V."/>
            <person name="Huptas C."/>
            <person name="Staib L."/>
            <person name="Wenning M."/>
            <person name="Scherer S."/>
        </authorList>
    </citation>
    <scope>NUCLEOTIDE SEQUENCE [LARGE SCALE GENOMIC DNA]</scope>
    <source>
        <strain evidence="13 14">DSM 111018</strain>
    </source>
</reference>
<evidence type="ECO:0000256" key="12">
    <source>
        <dbReference type="RuleBase" id="RU004161"/>
    </source>
</evidence>
<dbReference type="SMART" id="SM01004">
    <property type="entry name" value="ALAD"/>
    <property type="match status" value="1"/>
</dbReference>
<dbReference type="RefSeq" id="WP_197114472.1">
    <property type="nucleotide sequence ID" value="NZ_JACBXQ010000001.1"/>
</dbReference>
<name>A0ABS0LRA5_9LACT</name>
<dbReference type="NCBIfam" id="NF006762">
    <property type="entry name" value="PRK09283.1"/>
    <property type="match status" value="1"/>
</dbReference>
<evidence type="ECO:0000256" key="4">
    <source>
        <dbReference type="ARBA" id="ARBA00012053"/>
    </source>
</evidence>
<comment type="catalytic activity">
    <reaction evidence="11">
        <text>2 5-aminolevulinate = porphobilinogen + 2 H2O + H(+)</text>
        <dbReference type="Rhea" id="RHEA:24064"/>
        <dbReference type="ChEBI" id="CHEBI:15377"/>
        <dbReference type="ChEBI" id="CHEBI:15378"/>
        <dbReference type="ChEBI" id="CHEBI:58126"/>
        <dbReference type="ChEBI" id="CHEBI:356416"/>
        <dbReference type="EC" id="4.2.1.24"/>
    </reaction>
</comment>
<evidence type="ECO:0000256" key="11">
    <source>
        <dbReference type="ARBA" id="ARBA00047651"/>
    </source>
</evidence>